<dbReference type="Proteomes" id="UP000603641">
    <property type="component" value="Unassembled WGS sequence"/>
</dbReference>
<feature type="transmembrane region" description="Helical" evidence="7">
    <location>
        <begin position="44"/>
        <end position="65"/>
    </location>
</feature>
<feature type="transmembrane region" description="Helical" evidence="7">
    <location>
        <begin position="258"/>
        <end position="279"/>
    </location>
</feature>
<proteinExistence type="predicted"/>
<dbReference type="InterPro" id="IPR036259">
    <property type="entry name" value="MFS_trans_sf"/>
</dbReference>
<feature type="transmembrane region" description="Helical" evidence="7">
    <location>
        <begin position="12"/>
        <end position="38"/>
    </location>
</feature>
<evidence type="ECO:0000313" key="10">
    <source>
        <dbReference type="Proteomes" id="UP000603641"/>
    </source>
</evidence>
<feature type="transmembrane region" description="Helical" evidence="7">
    <location>
        <begin position="286"/>
        <end position="303"/>
    </location>
</feature>
<dbReference type="Gene3D" id="1.20.1250.20">
    <property type="entry name" value="MFS general substrate transporter like domains"/>
    <property type="match status" value="1"/>
</dbReference>
<evidence type="ECO:0000256" key="1">
    <source>
        <dbReference type="ARBA" id="ARBA00004651"/>
    </source>
</evidence>
<feature type="transmembrane region" description="Helical" evidence="7">
    <location>
        <begin position="346"/>
        <end position="368"/>
    </location>
</feature>
<comment type="subcellular location">
    <subcellularLocation>
        <location evidence="1">Cell membrane</location>
        <topology evidence="1">Multi-pass membrane protein</topology>
    </subcellularLocation>
</comment>
<dbReference type="Pfam" id="PF07690">
    <property type="entry name" value="MFS_1"/>
    <property type="match status" value="1"/>
</dbReference>
<dbReference type="PROSITE" id="PS50850">
    <property type="entry name" value="MFS"/>
    <property type="match status" value="1"/>
</dbReference>
<feature type="transmembrane region" description="Helical" evidence="7">
    <location>
        <begin position="77"/>
        <end position="95"/>
    </location>
</feature>
<dbReference type="PANTHER" id="PTHR23513">
    <property type="entry name" value="INTEGRAL MEMBRANE EFFLUX PROTEIN-RELATED"/>
    <property type="match status" value="1"/>
</dbReference>
<feature type="transmembrane region" description="Helical" evidence="7">
    <location>
        <begin position="309"/>
        <end position="334"/>
    </location>
</feature>
<feature type="transmembrane region" description="Helical" evidence="7">
    <location>
        <begin position="166"/>
        <end position="184"/>
    </location>
</feature>
<evidence type="ECO:0000256" key="6">
    <source>
        <dbReference type="ARBA" id="ARBA00023136"/>
    </source>
</evidence>
<evidence type="ECO:0000256" key="4">
    <source>
        <dbReference type="ARBA" id="ARBA00022692"/>
    </source>
</evidence>
<dbReference type="InterPro" id="IPR011701">
    <property type="entry name" value="MFS"/>
</dbReference>
<comment type="caution">
    <text evidence="9">The sequence shown here is derived from an EMBL/GenBank/DDBJ whole genome shotgun (WGS) entry which is preliminary data.</text>
</comment>
<protein>
    <submittedName>
        <fullName evidence="9">MFS transporter</fullName>
    </submittedName>
</protein>
<dbReference type="CDD" id="cd06173">
    <property type="entry name" value="MFS_MefA_like"/>
    <property type="match status" value="1"/>
</dbReference>
<accession>A0ABR8SQS3</accession>
<name>A0ABR8SQS3_9BACL</name>
<evidence type="ECO:0000256" key="3">
    <source>
        <dbReference type="ARBA" id="ARBA00022475"/>
    </source>
</evidence>
<evidence type="ECO:0000256" key="2">
    <source>
        <dbReference type="ARBA" id="ARBA00022448"/>
    </source>
</evidence>
<dbReference type="SUPFAM" id="SSF103473">
    <property type="entry name" value="MFS general substrate transporter"/>
    <property type="match status" value="1"/>
</dbReference>
<feature type="transmembrane region" description="Helical" evidence="7">
    <location>
        <begin position="220"/>
        <end position="238"/>
    </location>
</feature>
<feature type="domain" description="Major facilitator superfamily (MFS) profile" evidence="8">
    <location>
        <begin position="1"/>
        <end position="399"/>
    </location>
</feature>
<keyword evidence="2" id="KW-0813">Transport</keyword>
<keyword evidence="5 7" id="KW-1133">Transmembrane helix</keyword>
<dbReference type="EMBL" id="JACSQM010000010">
    <property type="protein sequence ID" value="MBD7965853.1"/>
    <property type="molecule type" value="Genomic_DNA"/>
</dbReference>
<feature type="transmembrane region" description="Helical" evidence="7">
    <location>
        <begin position="101"/>
        <end position="120"/>
    </location>
</feature>
<feature type="transmembrane region" description="Helical" evidence="7">
    <location>
        <begin position="374"/>
        <end position="395"/>
    </location>
</feature>
<evidence type="ECO:0000256" key="7">
    <source>
        <dbReference type="SAM" id="Phobius"/>
    </source>
</evidence>
<dbReference type="PANTHER" id="PTHR23513:SF6">
    <property type="entry name" value="MAJOR FACILITATOR SUPERFAMILY ASSOCIATED DOMAIN-CONTAINING PROTEIN"/>
    <property type="match status" value="1"/>
</dbReference>
<gene>
    <name evidence="9" type="ORF">H9648_17460</name>
</gene>
<organism evidence="9 10">
    <name type="scientific">Fictibacillus norfolkensis</name>
    <dbReference type="NCBI Taxonomy" id="2762233"/>
    <lineage>
        <taxon>Bacteria</taxon>
        <taxon>Bacillati</taxon>
        <taxon>Bacillota</taxon>
        <taxon>Bacilli</taxon>
        <taxon>Bacillales</taxon>
        <taxon>Fictibacillaceae</taxon>
        <taxon>Fictibacillus</taxon>
    </lineage>
</organism>
<keyword evidence="10" id="KW-1185">Reference proteome</keyword>
<evidence type="ECO:0000313" key="9">
    <source>
        <dbReference type="EMBL" id="MBD7965853.1"/>
    </source>
</evidence>
<keyword evidence="4 7" id="KW-0812">Transmembrane</keyword>
<sequence length="417" mass="46180">MRLNKSIRSWKYPTILLSSIGISSIGAWVYFIALNLIVLDRMGVLAVSGLYILRALSTLFTNIWCGSIIDRMNKKHLMVGLTLFQAMLIALLPLLSSLWGMYGIVFFISVASSIYEPTSMSYITKLIPADKRKRFNSLRSLIDSGAFVTGPAIAGMIFMIGTPNSAIYMNAIALFLSAMIILVMPNIEKNDFIETEDERITLKVLKKDWRLVVDFSRKRVYVMVIYLLFSAVMVLATAVDSLEAAFATEVLSLSKGDYGLLVSIAGVGIVVGASINMIVVEKVATSWLIGLGAILVSSGYLIYAFSSTFVIAAVGFFVLSFSMAFINTGFYTFYQNNVPVEVMGRVGSLYGFIEAFFIIIGTMIFGILAELISIRFVVILGTLTMFAVTLILFIFNTQPTKKEYYTEKQQFHVSSNN</sequence>
<dbReference type="InterPro" id="IPR020846">
    <property type="entry name" value="MFS_dom"/>
</dbReference>
<feature type="transmembrane region" description="Helical" evidence="7">
    <location>
        <begin position="141"/>
        <end position="160"/>
    </location>
</feature>
<dbReference type="RefSeq" id="WP_191755083.1">
    <property type="nucleotide sequence ID" value="NZ_JACSQM010000010.1"/>
</dbReference>
<evidence type="ECO:0000256" key="5">
    <source>
        <dbReference type="ARBA" id="ARBA00022989"/>
    </source>
</evidence>
<keyword evidence="6 7" id="KW-0472">Membrane</keyword>
<evidence type="ECO:0000259" key="8">
    <source>
        <dbReference type="PROSITE" id="PS50850"/>
    </source>
</evidence>
<reference evidence="9 10" key="1">
    <citation type="submission" date="2020-08" db="EMBL/GenBank/DDBJ databases">
        <title>A Genomic Blueprint of the Chicken Gut Microbiome.</title>
        <authorList>
            <person name="Gilroy R."/>
            <person name="Ravi A."/>
            <person name="Getino M."/>
            <person name="Pursley I."/>
            <person name="Horton D.L."/>
            <person name="Alikhan N.-F."/>
            <person name="Baker D."/>
            <person name="Gharbi K."/>
            <person name="Hall N."/>
            <person name="Watson M."/>
            <person name="Adriaenssens E.M."/>
            <person name="Foster-Nyarko E."/>
            <person name="Jarju S."/>
            <person name="Secka A."/>
            <person name="Antonio M."/>
            <person name="Oren A."/>
            <person name="Chaudhuri R."/>
            <person name="La Ragione R.M."/>
            <person name="Hildebrand F."/>
            <person name="Pallen M.J."/>
        </authorList>
    </citation>
    <scope>NUCLEOTIDE SEQUENCE [LARGE SCALE GENOMIC DNA]</scope>
    <source>
        <strain evidence="9 10">Sa2CUA10</strain>
    </source>
</reference>
<keyword evidence="3" id="KW-1003">Cell membrane</keyword>